<dbReference type="RefSeq" id="WP_367887472.1">
    <property type="nucleotide sequence ID" value="NZ_CP130612.1"/>
</dbReference>
<organism evidence="2 3">
    <name type="scientific">Pseudogemmatithrix spongiicola</name>
    <dbReference type="NCBI Taxonomy" id="3062599"/>
    <lineage>
        <taxon>Bacteria</taxon>
        <taxon>Pseudomonadati</taxon>
        <taxon>Gemmatimonadota</taxon>
        <taxon>Gemmatimonadia</taxon>
        <taxon>Gemmatimonadales</taxon>
        <taxon>Gemmatimonadaceae</taxon>
        <taxon>Pseudogemmatithrix</taxon>
    </lineage>
</organism>
<gene>
    <name evidence="1" type="ORF">Strain138_001048</name>
    <name evidence="2" type="ORF">Strain318_001048</name>
</gene>
<dbReference type="Proteomes" id="UP001229955">
    <property type="component" value="Chromosome"/>
</dbReference>
<accession>A0AA49JTM3</accession>
<evidence type="ECO:0000313" key="2">
    <source>
        <dbReference type="EMBL" id="WKW14694.1"/>
    </source>
</evidence>
<dbReference type="AlphaFoldDB" id="A0AA49JZ31"/>
<dbReference type="EMBL" id="CP130612">
    <property type="protein sequence ID" value="WKW11784.1"/>
    <property type="molecule type" value="Genomic_DNA"/>
</dbReference>
<reference evidence="2" key="1">
    <citation type="submission" date="2023-07" db="EMBL/GenBank/DDBJ databases">
        <authorList>
            <person name="Haufschild T."/>
            <person name="Kallscheuer N."/>
            <person name="Hammer J."/>
            <person name="Kohn T."/>
            <person name="Kabuu M."/>
            <person name="Jogler M."/>
            <person name="Wohfarth N."/>
            <person name="Heuer A."/>
            <person name="Rohde M."/>
            <person name="van Teeseling M.C.F."/>
            <person name="Jogler C."/>
        </authorList>
    </citation>
    <scope>NUCLEOTIDE SEQUENCE</scope>
    <source>
        <strain evidence="1">Strain 138</strain>
        <strain evidence="2">Strain 318</strain>
    </source>
</reference>
<protein>
    <submittedName>
        <fullName evidence="2">Uncharacterized protein</fullName>
    </submittedName>
</protein>
<evidence type="ECO:0000313" key="1">
    <source>
        <dbReference type="EMBL" id="WKW11784.1"/>
    </source>
</evidence>
<sequence>MHLRNLLTDAKRDRSARVSGYVAVWMPEELLVLYLEEGEVVTATSSADGQRFAPIAISEAIGRVPTAAEYGSICFHEASDEQVDYMYATQTGQPLALPRELVPGDASALLAYLDGTMHDGALEVIADGAVNYVALDGGRPTRGYFVDPRPGDVGAHLRTLLEGRILAAPPTVRLWGKPAALPHQASPALIQAYRELIGALTARLREAGKTSAAEITEGARRALVLKHPTLERFSPSLPTTKDPVTDAQTLTKAIASWTADILWAACPDDTTPEQLLHDLTVSRRHVFQAAGLFDALPWKVKW</sequence>
<proteinExistence type="predicted"/>
<name>A0AA49JZ31_9BACT</name>
<keyword evidence="3" id="KW-1185">Reference proteome</keyword>
<evidence type="ECO:0000313" key="3">
    <source>
        <dbReference type="Proteomes" id="UP001229955"/>
    </source>
</evidence>
<dbReference type="EMBL" id="CP130613">
    <property type="protein sequence ID" value="WKW14694.1"/>
    <property type="molecule type" value="Genomic_DNA"/>
</dbReference>
<dbReference type="KEGG" id="pspc:Strain318_001048"/>
<accession>A0AA49JZ31</accession>